<dbReference type="InterPro" id="IPR052782">
    <property type="entry name" value="Oocyte-zygote_transition_reg"/>
</dbReference>
<accession>A0A2G9U2A0</accession>
<dbReference type="GO" id="GO:0004725">
    <property type="term" value="F:protein tyrosine phosphatase activity"/>
    <property type="evidence" value="ECO:0007669"/>
    <property type="project" value="InterPro"/>
</dbReference>
<reference evidence="2 3" key="1">
    <citation type="submission" date="2015-09" db="EMBL/GenBank/DDBJ databases">
        <title>Draft genome of the parasitic nematode Teladorsagia circumcincta isolate WARC Sus (inbred).</title>
        <authorList>
            <person name="Mitreva M."/>
        </authorList>
    </citation>
    <scope>NUCLEOTIDE SEQUENCE [LARGE SCALE GENOMIC DNA]</scope>
    <source>
        <strain evidence="2 3">S</strain>
    </source>
</reference>
<keyword evidence="3" id="KW-1185">Reference proteome</keyword>
<protein>
    <submittedName>
        <fullName evidence="2">Protein-tyrosine phosphatase</fullName>
    </submittedName>
</protein>
<sequence>DVGCLDNNRVVLTLGSCSYIHANYVSTPDNPKKFICTQAPLPATCEEFWCMVVQEEAEVILMLCNFIEQQSKKCAEYYPRKNDDQLVFNEIKVQFKKQEDFAFPFETKIKLEVTHLEVSVPGCAPHSCVHYHWVDWPDRGVPPADAAPLFLLHSFAHIKLTTDASTAHCGSNHVSPLLGTGAAIRNGNAHYCRFHMTTSGPHSKFGEVVTTNGTQCCARNL</sequence>
<dbReference type="Gene3D" id="3.90.190.10">
    <property type="entry name" value="Protein tyrosine phosphatase superfamily"/>
    <property type="match status" value="1"/>
</dbReference>
<dbReference type="PANTHER" id="PTHR46163">
    <property type="entry name" value="TYROSINE-PROTEIN PHOSPHATASE-RELATED"/>
    <property type="match status" value="1"/>
</dbReference>
<feature type="domain" description="Tyrosine-protein phosphatase" evidence="1">
    <location>
        <begin position="1"/>
        <end position="181"/>
    </location>
</feature>
<evidence type="ECO:0000313" key="2">
    <source>
        <dbReference type="EMBL" id="PIO64314.1"/>
    </source>
</evidence>
<dbReference type="CDD" id="cd00047">
    <property type="entry name" value="PTPc"/>
    <property type="match status" value="1"/>
</dbReference>
<evidence type="ECO:0000259" key="1">
    <source>
        <dbReference type="PROSITE" id="PS50055"/>
    </source>
</evidence>
<dbReference type="InterPro" id="IPR000242">
    <property type="entry name" value="PTP_cat"/>
</dbReference>
<dbReference type="InterPro" id="IPR029021">
    <property type="entry name" value="Prot-tyrosine_phosphatase-like"/>
</dbReference>
<dbReference type="PANTHER" id="PTHR46163:SF5">
    <property type="entry name" value="TYROSINE-PROTEIN PHOSPHATASE"/>
    <property type="match status" value="1"/>
</dbReference>
<proteinExistence type="predicted"/>
<dbReference type="SMART" id="SM00194">
    <property type="entry name" value="PTPc"/>
    <property type="match status" value="1"/>
</dbReference>
<dbReference type="SUPFAM" id="SSF52799">
    <property type="entry name" value="(Phosphotyrosine protein) phosphatases II"/>
    <property type="match status" value="1"/>
</dbReference>
<name>A0A2G9U2A0_TELCI</name>
<dbReference type="Pfam" id="PF00102">
    <property type="entry name" value="Y_phosphatase"/>
    <property type="match status" value="1"/>
</dbReference>
<dbReference type="AlphaFoldDB" id="A0A2G9U2A0"/>
<dbReference type="OrthoDB" id="5855260at2759"/>
<dbReference type="PRINTS" id="PR00700">
    <property type="entry name" value="PRTYPHPHTASE"/>
</dbReference>
<evidence type="ECO:0000313" key="3">
    <source>
        <dbReference type="Proteomes" id="UP000230423"/>
    </source>
</evidence>
<dbReference type="PROSITE" id="PS50055">
    <property type="entry name" value="TYR_PHOSPHATASE_PTP"/>
    <property type="match status" value="1"/>
</dbReference>
<gene>
    <name evidence="2" type="ORF">TELCIR_14063</name>
</gene>
<feature type="non-terminal residue" evidence="2">
    <location>
        <position position="1"/>
    </location>
</feature>
<dbReference type="Proteomes" id="UP000230423">
    <property type="component" value="Unassembled WGS sequence"/>
</dbReference>
<dbReference type="EMBL" id="KZ350011">
    <property type="protein sequence ID" value="PIO64314.1"/>
    <property type="molecule type" value="Genomic_DNA"/>
</dbReference>
<organism evidence="2 3">
    <name type="scientific">Teladorsagia circumcincta</name>
    <name type="common">Brown stomach worm</name>
    <name type="synonym">Ostertagia circumcincta</name>
    <dbReference type="NCBI Taxonomy" id="45464"/>
    <lineage>
        <taxon>Eukaryota</taxon>
        <taxon>Metazoa</taxon>
        <taxon>Ecdysozoa</taxon>
        <taxon>Nematoda</taxon>
        <taxon>Chromadorea</taxon>
        <taxon>Rhabditida</taxon>
        <taxon>Rhabditina</taxon>
        <taxon>Rhabditomorpha</taxon>
        <taxon>Strongyloidea</taxon>
        <taxon>Trichostrongylidae</taxon>
        <taxon>Teladorsagia</taxon>
    </lineage>
</organism>